<evidence type="ECO:0000256" key="8">
    <source>
        <dbReference type="ARBA" id="ARBA00023136"/>
    </source>
</evidence>
<dbReference type="Gene3D" id="1.10.3860.10">
    <property type="entry name" value="Sodium:dicarboxylate symporter"/>
    <property type="match status" value="1"/>
</dbReference>
<dbReference type="EMBL" id="JBBNOP010000004">
    <property type="protein sequence ID" value="MEQ3362469.1"/>
    <property type="molecule type" value="Genomic_DNA"/>
</dbReference>
<evidence type="ECO:0000256" key="1">
    <source>
        <dbReference type="ARBA" id="ARBA00004141"/>
    </source>
</evidence>
<dbReference type="HAMAP" id="MF_01582">
    <property type="entry name" value="Ser_Thr_transp_SstT"/>
    <property type="match status" value="1"/>
</dbReference>
<feature type="transmembrane region" description="Helical" evidence="9">
    <location>
        <begin position="55"/>
        <end position="77"/>
    </location>
</feature>
<evidence type="ECO:0000256" key="4">
    <source>
        <dbReference type="ARBA" id="ARBA00022692"/>
    </source>
</evidence>
<comment type="caution">
    <text evidence="10">The sequence shown here is derived from an EMBL/GenBank/DDBJ whole genome shotgun (WGS) entry which is preliminary data.</text>
</comment>
<dbReference type="PRINTS" id="PR00173">
    <property type="entry name" value="EDTRNSPORT"/>
</dbReference>
<feature type="transmembrane region" description="Helical" evidence="9">
    <location>
        <begin position="146"/>
        <end position="166"/>
    </location>
</feature>
<evidence type="ECO:0000256" key="2">
    <source>
        <dbReference type="ARBA" id="ARBA00022448"/>
    </source>
</evidence>
<dbReference type="SUPFAM" id="SSF118215">
    <property type="entry name" value="Proton glutamate symport protein"/>
    <property type="match status" value="1"/>
</dbReference>
<dbReference type="PANTHER" id="PTHR42865">
    <property type="entry name" value="PROTON/GLUTAMATE-ASPARTATE SYMPORTER"/>
    <property type="match status" value="1"/>
</dbReference>
<feature type="transmembrane region" description="Helical" evidence="9">
    <location>
        <begin position="25"/>
        <end position="43"/>
    </location>
</feature>
<evidence type="ECO:0000256" key="9">
    <source>
        <dbReference type="SAM" id="Phobius"/>
    </source>
</evidence>
<keyword evidence="8 9" id="KW-0472">Membrane</keyword>
<evidence type="ECO:0000256" key="6">
    <source>
        <dbReference type="ARBA" id="ARBA00022970"/>
    </source>
</evidence>
<feature type="transmembrane region" description="Helical" evidence="9">
    <location>
        <begin position="293"/>
        <end position="318"/>
    </location>
</feature>
<feature type="transmembrane region" description="Helical" evidence="9">
    <location>
        <begin position="219"/>
        <end position="245"/>
    </location>
</feature>
<evidence type="ECO:0000256" key="5">
    <source>
        <dbReference type="ARBA" id="ARBA00022847"/>
    </source>
</evidence>
<evidence type="ECO:0000313" key="10">
    <source>
        <dbReference type="EMBL" id="MEQ3362469.1"/>
    </source>
</evidence>
<dbReference type="InterPro" id="IPR001991">
    <property type="entry name" value="Na-dicarboxylate_symporter"/>
</dbReference>
<organism evidence="10 11">
    <name type="scientific">Raoultibacter massiliensis</name>
    <dbReference type="NCBI Taxonomy" id="1852371"/>
    <lineage>
        <taxon>Bacteria</taxon>
        <taxon>Bacillati</taxon>
        <taxon>Actinomycetota</taxon>
        <taxon>Coriobacteriia</taxon>
        <taxon>Eggerthellales</taxon>
        <taxon>Eggerthellaceae</taxon>
        <taxon>Raoultibacter</taxon>
    </lineage>
</organism>
<keyword evidence="7 9" id="KW-1133">Transmembrane helix</keyword>
<dbReference type="InterPro" id="IPR036458">
    <property type="entry name" value="Na:dicarbo_symporter_sf"/>
</dbReference>
<feature type="transmembrane region" description="Helical" evidence="9">
    <location>
        <begin position="187"/>
        <end position="207"/>
    </location>
</feature>
<name>A0ABV1JBK8_9ACTN</name>
<protein>
    <submittedName>
        <fullName evidence="10">Serine/threonine transporter SstT</fullName>
    </submittedName>
</protein>
<keyword evidence="11" id="KW-1185">Reference proteome</keyword>
<keyword evidence="4 9" id="KW-0812">Transmembrane</keyword>
<keyword evidence="6" id="KW-0029">Amino-acid transport</keyword>
<dbReference type="Pfam" id="PF00375">
    <property type="entry name" value="SDF"/>
    <property type="match status" value="1"/>
</dbReference>
<feature type="transmembrane region" description="Helical" evidence="9">
    <location>
        <begin position="361"/>
        <end position="382"/>
    </location>
</feature>
<proteinExistence type="inferred from homology"/>
<feature type="transmembrane region" description="Helical" evidence="9">
    <location>
        <begin position="89"/>
        <end position="110"/>
    </location>
</feature>
<comment type="subcellular location">
    <subcellularLocation>
        <location evidence="1">Membrane</location>
        <topology evidence="1">Multi-pass membrane protein</topology>
    </subcellularLocation>
</comment>
<evidence type="ECO:0000256" key="3">
    <source>
        <dbReference type="ARBA" id="ARBA00022475"/>
    </source>
</evidence>
<sequence length="433" mass="45384">MESDFEETGVSFVKELFRKWNDISLIKRIVVGLVIGAILGVFFPNVELLTLLGSLFVSALKAVAPILVFFLVISALANARSDGSMKTVVVLYAISTLVAALVAVAASFLFPLTLTLTDAVEQASPSGIGEVLTTVIMNVVDNPVNALVNANYVGILAWAAVLGIALRIASESTKGVFTSISDAVSQVVRWVISFAPFGILGLVYTSVSTSGLEIFTEYGQLLLVLVGCMIFIALVANPLIVFLSIRKNPYPLVLRCLKDSGITAFFTRSSAANIPVNMELCRKLGLDKDNYSVSIPLGATINMAGAAVTIAVMTMAAANTLGIAVDLPTAVILCVLAAVSACGASGVAGGSLLLIPLACSLFGIGNDIAMQVVAIGFIIGVIQDSCETGLNSSSDVLFTATAEYRTWNKEGRSYKAGAFIEKSDPAEEAKAFD</sequence>
<reference evidence="10 11" key="1">
    <citation type="submission" date="2024-04" db="EMBL/GenBank/DDBJ databases">
        <title>Human intestinal bacterial collection.</title>
        <authorList>
            <person name="Pauvert C."/>
            <person name="Hitch T.C.A."/>
            <person name="Clavel T."/>
        </authorList>
    </citation>
    <scope>NUCLEOTIDE SEQUENCE [LARGE SCALE GENOMIC DNA]</scope>
    <source>
        <strain evidence="10 11">CLA-KB-H42</strain>
    </source>
</reference>
<dbReference type="RefSeq" id="WP_102374472.1">
    <property type="nucleotide sequence ID" value="NZ_DBFADM010000044.1"/>
</dbReference>
<dbReference type="InterPro" id="IPR023025">
    <property type="entry name" value="Ser_Thr_transp_SstT"/>
</dbReference>
<feature type="transmembrane region" description="Helical" evidence="9">
    <location>
        <begin position="330"/>
        <end position="354"/>
    </location>
</feature>
<keyword evidence="2" id="KW-0813">Transport</keyword>
<keyword evidence="5" id="KW-0769">Symport</keyword>
<evidence type="ECO:0000256" key="7">
    <source>
        <dbReference type="ARBA" id="ARBA00022989"/>
    </source>
</evidence>
<dbReference type="NCBIfam" id="NF010151">
    <property type="entry name" value="PRK13628.1"/>
    <property type="match status" value="1"/>
</dbReference>
<dbReference type="PANTHER" id="PTHR42865:SF8">
    <property type="entry name" value="SERINE_THREONINE TRANSPORTER SSTT"/>
    <property type="match status" value="1"/>
</dbReference>
<accession>A0ABV1JBK8</accession>
<evidence type="ECO:0000313" key="11">
    <source>
        <dbReference type="Proteomes" id="UP001487305"/>
    </source>
</evidence>
<gene>
    <name evidence="10" type="primary">sstT</name>
    <name evidence="10" type="ORF">AAA083_05725</name>
</gene>
<keyword evidence="3" id="KW-1003">Cell membrane</keyword>
<dbReference type="Proteomes" id="UP001487305">
    <property type="component" value="Unassembled WGS sequence"/>
</dbReference>